<evidence type="ECO:0000313" key="2">
    <source>
        <dbReference type="Proteomes" id="UP000078200"/>
    </source>
</evidence>
<keyword evidence="2" id="KW-1185">Reference proteome</keyword>
<reference evidence="1" key="1">
    <citation type="submission" date="2020-05" db="UniProtKB">
        <authorList>
            <consortium name="EnsemblMetazoa"/>
        </authorList>
    </citation>
    <scope>IDENTIFICATION</scope>
    <source>
        <strain evidence="1">TTRI</strain>
    </source>
</reference>
<proteinExistence type="predicted"/>
<dbReference type="STRING" id="7395.A0A1A9V7I3"/>
<dbReference type="AlphaFoldDB" id="A0A1A9V7I3"/>
<organism evidence="1 2">
    <name type="scientific">Glossina austeni</name>
    <name type="common">Savannah tsetse fly</name>
    <dbReference type="NCBI Taxonomy" id="7395"/>
    <lineage>
        <taxon>Eukaryota</taxon>
        <taxon>Metazoa</taxon>
        <taxon>Ecdysozoa</taxon>
        <taxon>Arthropoda</taxon>
        <taxon>Hexapoda</taxon>
        <taxon>Insecta</taxon>
        <taxon>Pterygota</taxon>
        <taxon>Neoptera</taxon>
        <taxon>Endopterygota</taxon>
        <taxon>Diptera</taxon>
        <taxon>Brachycera</taxon>
        <taxon>Muscomorpha</taxon>
        <taxon>Hippoboscoidea</taxon>
        <taxon>Glossinidae</taxon>
        <taxon>Glossina</taxon>
    </lineage>
</organism>
<dbReference type="EnsemblMetazoa" id="GAUT028401-RA">
    <property type="protein sequence ID" value="GAUT028401-PA"/>
    <property type="gene ID" value="GAUT028401"/>
</dbReference>
<protein>
    <submittedName>
        <fullName evidence="1">Uncharacterized protein</fullName>
    </submittedName>
</protein>
<dbReference type="VEuPathDB" id="VectorBase:GAUT028401"/>
<name>A0A1A9V7I3_GLOAU</name>
<dbReference type="Proteomes" id="UP000078200">
    <property type="component" value="Unassembled WGS sequence"/>
</dbReference>
<accession>A0A1A9V7I3</accession>
<sequence length="78" mass="9301">MQEPLYTTTLETHNIKQETKGTDLEWNNTSRIHDMHNISSTKKGIYNAVNKIATVIKERNDREQKFWEEQLKVQQELK</sequence>
<evidence type="ECO:0000313" key="1">
    <source>
        <dbReference type="EnsemblMetazoa" id="GAUT028401-PA"/>
    </source>
</evidence>